<evidence type="ECO:0000256" key="6">
    <source>
        <dbReference type="PIRSR" id="PIRSR615500-1"/>
    </source>
</evidence>
<dbReference type="Gene3D" id="2.60.40.2310">
    <property type="match status" value="1"/>
</dbReference>
<dbReference type="Pfam" id="PF02225">
    <property type="entry name" value="PA"/>
    <property type="match status" value="1"/>
</dbReference>
<evidence type="ECO:0000256" key="7">
    <source>
        <dbReference type="PROSITE-ProRule" id="PRU01240"/>
    </source>
</evidence>
<dbReference type="InterPro" id="IPR010259">
    <property type="entry name" value="S8pro/Inhibitor_I9"/>
</dbReference>
<dbReference type="SUPFAM" id="SSF52743">
    <property type="entry name" value="Subtilisin-like"/>
    <property type="match status" value="1"/>
</dbReference>
<dbReference type="InterPro" id="IPR034197">
    <property type="entry name" value="Peptidases_S8_3"/>
</dbReference>
<name>I1I2T3_BRADI</name>
<dbReference type="InterPro" id="IPR000209">
    <property type="entry name" value="Peptidase_S8/S53_dom"/>
</dbReference>
<reference evidence="14" key="3">
    <citation type="submission" date="2018-08" db="UniProtKB">
        <authorList>
            <consortium name="EnsemblPlants"/>
        </authorList>
    </citation>
    <scope>IDENTIFICATION</scope>
    <source>
        <strain evidence="14">cv. Bd21</strain>
    </source>
</reference>
<dbReference type="Gramene" id="KQJ96039">
    <property type="protein sequence ID" value="KQJ96039"/>
    <property type="gene ID" value="BRADI_3g20580v3"/>
</dbReference>
<feature type="domain" description="Inhibitor I9" evidence="11">
    <location>
        <begin position="32"/>
        <end position="117"/>
    </location>
</feature>
<dbReference type="CDD" id="cd04852">
    <property type="entry name" value="Peptidases_S8_3"/>
    <property type="match status" value="1"/>
</dbReference>
<keyword evidence="15" id="KW-1185">Reference proteome</keyword>
<dbReference type="GO" id="GO:0006508">
    <property type="term" value="P:proteolysis"/>
    <property type="evidence" value="ECO:0007669"/>
    <property type="project" value="UniProtKB-KW"/>
</dbReference>
<dbReference type="PROSITE" id="PS51892">
    <property type="entry name" value="SUBTILASE"/>
    <property type="match status" value="1"/>
</dbReference>
<feature type="signal peptide" evidence="8">
    <location>
        <begin position="1"/>
        <end position="21"/>
    </location>
</feature>
<dbReference type="InterPro" id="IPR037045">
    <property type="entry name" value="S8pro/Inhibitor_I9_sf"/>
</dbReference>
<comment type="similarity">
    <text evidence="1 7">Belongs to the peptidase S8 family.</text>
</comment>
<dbReference type="Pfam" id="PF17766">
    <property type="entry name" value="fn3_6"/>
    <property type="match status" value="1"/>
</dbReference>
<dbReference type="CDD" id="cd02120">
    <property type="entry name" value="PA_subtilisin_like"/>
    <property type="match status" value="1"/>
</dbReference>
<feature type="active site" description="Charge relay system" evidence="6 7">
    <location>
        <position position="223"/>
    </location>
</feature>
<evidence type="ECO:0000256" key="8">
    <source>
        <dbReference type="SAM" id="SignalP"/>
    </source>
</evidence>
<dbReference type="FunFam" id="2.60.40.2310:FF:000001">
    <property type="entry name" value="Subtilisin-like protease SBT1.5"/>
    <property type="match status" value="1"/>
</dbReference>
<evidence type="ECO:0000313" key="13">
    <source>
        <dbReference type="EMBL" id="KQJ96039.1"/>
    </source>
</evidence>
<evidence type="ECO:0000256" key="5">
    <source>
        <dbReference type="ARBA" id="ARBA00022825"/>
    </source>
</evidence>
<dbReference type="Gene3D" id="3.30.70.80">
    <property type="entry name" value="Peptidase S8 propeptide/proteinase inhibitor I9"/>
    <property type="match status" value="1"/>
</dbReference>
<protein>
    <recommendedName>
        <fullName evidence="16">Subtilisin-like protease</fullName>
    </recommendedName>
</protein>
<dbReference type="InterPro" id="IPR003137">
    <property type="entry name" value="PA_domain"/>
</dbReference>
<dbReference type="OrthoDB" id="206201at2759"/>
<reference evidence="13 14" key="1">
    <citation type="journal article" date="2010" name="Nature">
        <title>Genome sequencing and analysis of the model grass Brachypodium distachyon.</title>
        <authorList>
            <consortium name="International Brachypodium Initiative"/>
        </authorList>
    </citation>
    <scope>NUCLEOTIDE SEQUENCE [LARGE SCALE GENOMIC DNA]</scope>
    <source>
        <strain evidence="13 14">Bd21</strain>
    </source>
</reference>
<evidence type="ECO:0000256" key="4">
    <source>
        <dbReference type="ARBA" id="ARBA00022801"/>
    </source>
</evidence>
<dbReference type="PANTHER" id="PTHR10795">
    <property type="entry name" value="PROPROTEIN CONVERTASE SUBTILISIN/KEXIN"/>
    <property type="match status" value="1"/>
</dbReference>
<dbReference type="InterPro" id="IPR045051">
    <property type="entry name" value="SBT"/>
</dbReference>
<feature type="domain" description="Subtilisin-like protease fibronectin type-III" evidence="12">
    <location>
        <begin position="676"/>
        <end position="771"/>
    </location>
</feature>
<dbReference type="eggNOG" id="ENOG502QT1T">
    <property type="taxonomic scope" value="Eukaryota"/>
</dbReference>
<evidence type="ECO:0008006" key="16">
    <source>
        <dbReference type="Google" id="ProtNLM"/>
    </source>
</evidence>
<dbReference type="Pfam" id="PF00082">
    <property type="entry name" value="Peptidase_S8"/>
    <property type="match status" value="1"/>
</dbReference>
<dbReference type="MEROPS" id="S08.119"/>
<dbReference type="PRINTS" id="PR00723">
    <property type="entry name" value="SUBTILISIN"/>
</dbReference>
<evidence type="ECO:0000256" key="1">
    <source>
        <dbReference type="ARBA" id="ARBA00011073"/>
    </source>
</evidence>
<dbReference type="InterPro" id="IPR036852">
    <property type="entry name" value="Peptidase_S8/S53_dom_sf"/>
</dbReference>
<dbReference type="PROSITE" id="PS51318">
    <property type="entry name" value="TAT"/>
    <property type="match status" value="1"/>
</dbReference>
<dbReference type="GO" id="GO:0005615">
    <property type="term" value="C:extracellular space"/>
    <property type="evidence" value="ECO:0000318"/>
    <property type="project" value="GO_Central"/>
</dbReference>
<feature type="domain" description="PA" evidence="10">
    <location>
        <begin position="404"/>
        <end position="477"/>
    </location>
</feature>
<dbReference type="KEGG" id="bdi:100827078"/>
<dbReference type="GeneID" id="100827078"/>
<dbReference type="AlphaFoldDB" id="I1I2T3"/>
<evidence type="ECO:0000259" key="11">
    <source>
        <dbReference type="Pfam" id="PF05922"/>
    </source>
</evidence>
<dbReference type="FunFam" id="3.50.30.30:FF:000005">
    <property type="entry name" value="subtilisin-like protease SBT1.5"/>
    <property type="match status" value="1"/>
</dbReference>
<proteinExistence type="inferred from homology"/>
<dbReference type="FunFam" id="3.30.70.80:FF:000002">
    <property type="entry name" value="Subtilisin-like protease SBT5.3"/>
    <property type="match status" value="1"/>
</dbReference>
<dbReference type="Gene3D" id="3.40.50.200">
    <property type="entry name" value="Peptidase S8/S53 domain"/>
    <property type="match status" value="1"/>
</dbReference>
<dbReference type="InterPro" id="IPR015500">
    <property type="entry name" value="Peptidase_S8_subtilisin-rel"/>
</dbReference>
<evidence type="ECO:0000259" key="12">
    <source>
        <dbReference type="Pfam" id="PF17766"/>
    </source>
</evidence>
<dbReference type="InterPro" id="IPR006311">
    <property type="entry name" value="TAT_signal"/>
</dbReference>
<keyword evidence="3 8" id="KW-0732">Signal</keyword>
<evidence type="ECO:0000256" key="2">
    <source>
        <dbReference type="ARBA" id="ARBA00022670"/>
    </source>
</evidence>
<evidence type="ECO:0000313" key="15">
    <source>
        <dbReference type="Proteomes" id="UP000008810"/>
    </source>
</evidence>
<dbReference type="EMBL" id="CM000882">
    <property type="protein sequence ID" value="KQJ96039.1"/>
    <property type="molecule type" value="Genomic_DNA"/>
</dbReference>
<dbReference type="InterPro" id="IPR023828">
    <property type="entry name" value="Peptidase_S8_Ser-AS"/>
</dbReference>
<keyword evidence="5 7" id="KW-0720">Serine protease</keyword>
<dbReference type="GO" id="GO:0004252">
    <property type="term" value="F:serine-type endopeptidase activity"/>
    <property type="evidence" value="ECO:0000318"/>
    <property type="project" value="GO_Central"/>
</dbReference>
<feature type="active site" description="Charge relay system" evidence="6 7">
    <location>
        <position position="563"/>
    </location>
</feature>
<dbReference type="HOGENOM" id="CLU_000625_4_6_1"/>
<sequence>MASRRALLLLAAAAILCVCAAQCRLAHAWKRSYVVYLGAHPYGRDAPLEEHERATESHHELLGSVLGSKQLAKDAIFYSYTKNINGFAAYLDEEVAAEMAKHPDVVTVMPSKMLKLHTTRSWDFMDMEKDGQVLPDSIWKHANFGQNVIIANLDSGVWPESSSFSDEGMAEVPKRWRGSCPGSAKYAVPCNRKLIGARYFNKDMLLSNPAAVDGNWARDTEGHGTHTLSTAGGRFVPRASLFGYANGTAKGGAPRARVAAYKVCWAGECATADVLAGFESAVHDGADVISVSFGQEAPLADTKSFFHEPVTLGSLHAAIHGVSVVCSAGNSGPFDDTVVNGAPWVTTVAASTVDRDFPNQITLGNNIHMKGMSLESSDLHSNKLFPMVNASGAALPNCSAELASNCAMGCLDPPKVKGKIVVCVRGGDIPRVMKGMAVLSAGGAGMILANGKMDGDDVEADPHVLPATMITYSEAVSLYKYMASSAYPVANISPSKTELGVKNSPSMAAFSSRGPSGTLPFVLKPDIAAPGVDILAAFTEYVSPTEVAADKRRSEYAILSGTSMACPHVSGVIGLLKAARPEWSPAAMRSAIMTTARTQDNTGAPMRDSNGKEATAFAYGAGNVHPNRAVDPGLVYDITPDEYFTFLCALGFTTKDLSRLSGGKFSCPAKPPPMEDLNYPSIVVPALRHNMTLTRRLKNVGRPGTYRASWRAPFGINMTVDPKVLVFEKAGEEKEFKVNIASQKDKLGRGYVFGKLVWSDGIHYVRSPVVVNALG</sequence>
<dbReference type="EnsemblPlants" id="KQJ96039">
    <property type="protein sequence ID" value="KQJ96039"/>
    <property type="gene ID" value="BRADI_3g20580v3"/>
</dbReference>
<gene>
    <name evidence="14" type="primary">LOC100827078</name>
    <name evidence="13" type="ORF">BRADI_3g20580v3</name>
</gene>
<feature type="active site" description="Charge relay system" evidence="6 7">
    <location>
        <position position="154"/>
    </location>
</feature>
<feature type="domain" description="Peptidase S8/S53" evidence="9">
    <location>
        <begin position="145"/>
        <end position="622"/>
    </location>
</feature>
<keyword evidence="2 7" id="KW-0645">Protease</keyword>
<dbReference type="RefSeq" id="XP_003571633.1">
    <property type="nucleotide sequence ID" value="XM_003571585.4"/>
</dbReference>
<evidence type="ECO:0000313" key="14">
    <source>
        <dbReference type="EnsemblPlants" id="KQJ96039"/>
    </source>
</evidence>
<keyword evidence="4 7" id="KW-0378">Hydrolase</keyword>
<dbReference type="OMA" id="SIWKHAK"/>
<accession>I1I2T3</accession>
<dbReference type="PROSITE" id="PS00138">
    <property type="entry name" value="SUBTILASE_SER"/>
    <property type="match status" value="1"/>
</dbReference>
<reference evidence="13" key="2">
    <citation type="submission" date="2017-06" db="EMBL/GenBank/DDBJ databases">
        <title>WGS assembly of Brachypodium distachyon.</title>
        <authorList>
            <consortium name="The International Brachypodium Initiative"/>
            <person name="Lucas S."/>
            <person name="Harmon-Smith M."/>
            <person name="Lail K."/>
            <person name="Tice H."/>
            <person name="Grimwood J."/>
            <person name="Bruce D."/>
            <person name="Barry K."/>
            <person name="Shu S."/>
            <person name="Lindquist E."/>
            <person name="Wang M."/>
            <person name="Pitluck S."/>
            <person name="Vogel J.P."/>
            <person name="Garvin D.F."/>
            <person name="Mockler T.C."/>
            <person name="Schmutz J."/>
            <person name="Rokhsar D."/>
            <person name="Bevan M.W."/>
        </authorList>
    </citation>
    <scope>NUCLEOTIDE SEQUENCE</scope>
    <source>
        <strain evidence="13">Bd21</strain>
    </source>
</reference>
<feature type="chain" id="PRO_5014095014" description="Subtilisin-like protease" evidence="8">
    <location>
        <begin position="22"/>
        <end position="775"/>
    </location>
</feature>
<evidence type="ECO:0000259" key="9">
    <source>
        <dbReference type="Pfam" id="PF00082"/>
    </source>
</evidence>
<dbReference type="Gene3D" id="3.50.30.30">
    <property type="match status" value="1"/>
</dbReference>
<evidence type="ECO:0000256" key="3">
    <source>
        <dbReference type="ARBA" id="ARBA00022729"/>
    </source>
</evidence>
<dbReference type="Proteomes" id="UP000008810">
    <property type="component" value="Chromosome 3"/>
</dbReference>
<dbReference type="FunFam" id="3.40.50.200:FF:000006">
    <property type="entry name" value="Subtilisin-like protease SBT1.5"/>
    <property type="match status" value="1"/>
</dbReference>
<evidence type="ECO:0000259" key="10">
    <source>
        <dbReference type="Pfam" id="PF02225"/>
    </source>
</evidence>
<dbReference type="InterPro" id="IPR041469">
    <property type="entry name" value="Subtilisin-like_FN3"/>
</dbReference>
<organism evidence="13">
    <name type="scientific">Brachypodium distachyon</name>
    <name type="common">Purple false brome</name>
    <name type="synonym">Trachynia distachya</name>
    <dbReference type="NCBI Taxonomy" id="15368"/>
    <lineage>
        <taxon>Eukaryota</taxon>
        <taxon>Viridiplantae</taxon>
        <taxon>Streptophyta</taxon>
        <taxon>Embryophyta</taxon>
        <taxon>Tracheophyta</taxon>
        <taxon>Spermatophyta</taxon>
        <taxon>Magnoliopsida</taxon>
        <taxon>Liliopsida</taxon>
        <taxon>Poales</taxon>
        <taxon>Poaceae</taxon>
        <taxon>BOP clade</taxon>
        <taxon>Pooideae</taxon>
        <taxon>Stipodae</taxon>
        <taxon>Brachypodieae</taxon>
        <taxon>Brachypodium</taxon>
    </lineage>
</organism>
<dbReference type="Pfam" id="PF05922">
    <property type="entry name" value="Inhibitor_I9"/>
    <property type="match status" value="1"/>
</dbReference>